<sequence>MAGKGKSVEDGGGGGGCGGGGELQPGDGVVSYAYYGGEVAPECCSAIKSLISIGSTTTADRRTALRMAFPQCLESTTISEKCGATVPYKIK</sequence>
<feature type="non-terminal residue" evidence="2">
    <location>
        <position position="1"/>
    </location>
</feature>
<feature type="region of interest" description="Disordered" evidence="1">
    <location>
        <begin position="1"/>
        <end position="22"/>
    </location>
</feature>
<organism evidence="2 3">
    <name type="scientific">Cucurbita argyrosperma subsp. sororia</name>
    <dbReference type="NCBI Taxonomy" id="37648"/>
    <lineage>
        <taxon>Eukaryota</taxon>
        <taxon>Viridiplantae</taxon>
        <taxon>Streptophyta</taxon>
        <taxon>Embryophyta</taxon>
        <taxon>Tracheophyta</taxon>
        <taxon>Spermatophyta</taxon>
        <taxon>Magnoliopsida</taxon>
        <taxon>eudicotyledons</taxon>
        <taxon>Gunneridae</taxon>
        <taxon>Pentapetalae</taxon>
        <taxon>rosids</taxon>
        <taxon>fabids</taxon>
        <taxon>Cucurbitales</taxon>
        <taxon>Cucurbitaceae</taxon>
        <taxon>Cucurbiteae</taxon>
        <taxon>Cucurbita</taxon>
    </lineage>
</organism>
<keyword evidence="3" id="KW-1185">Reference proteome</keyword>
<name>A0AAV6P4V7_9ROSI</name>
<gene>
    <name evidence="2" type="ORF">SDJN03_00714</name>
</gene>
<evidence type="ECO:0000313" key="2">
    <source>
        <dbReference type="EMBL" id="KAG6607372.1"/>
    </source>
</evidence>
<evidence type="ECO:0000313" key="3">
    <source>
        <dbReference type="Proteomes" id="UP000685013"/>
    </source>
</evidence>
<dbReference type="AlphaFoldDB" id="A0AAV6P4V7"/>
<proteinExistence type="predicted"/>
<evidence type="ECO:0008006" key="4">
    <source>
        <dbReference type="Google" id="ProtNLM"/>
    </source>
</evidence>
<dbReference type="EMBL" id="JAGKQH010000001">
    <property type="protein sequence ID" value="KAG6607372.1"/>
    <property type="molecule type" value="Genomic_DNA"/>
</dbReference>
<dbReference type="Proteomes" id="UP000685013">
    <property type="component" value="Chromosome 1"/>
</dbReference>
<feature type="compositionally biased region" description="Gly residues" evidence="1">
    <location>
        <begin position="10"/>
        <end position="22"/>
    </location>
</feature>
<comment type="caution">
    <text evidence="2">The sequence shown here is derived from an EMBL/GenBank/DDBJ whole genome shotgun (WGS) entry which is preliminary data.</text>
</comment>
<reference evidence="2 3" key="1">
    <citation type="journal article" date="2021" name="Hortic Res">
        <title>The domestication of Cucurbita argyrosperma as revealed by the genome of its wild relative.</title>
        <authorList>
            <person name="Barrera-Redondo J."/>
            <person name="Sanchez-de la Vega G."/>
            <person name="Aguirre-Liguori J.A."/>
            <person name="Castellanos-Morales G."/>
            <person name="Gutierrez-Guerrero Y.T."/>
            <person name="Aguirre-Dugua X."/>
            <person name="Aguirre-Planter E."/>
            <person name="Tenaillon M.I."/>
            <person name="Lira-Saade R."/>
            <person name="Eguiarte L.E."/>
        </authorList>
    </citation>
    <scope>NUCLEOTIDE SEQUENCE [LARGE SCALE GENOMIC DNA]</scope>
    <source>
        <strain evidence="2">JBR-2021</strain>
    </source>
</reference>
<accession>A0AAV6P4V7</accession>
<evidence type="ECO:0000256" key="1">
    <source>
        <dbReference type="SAM" id="MobiDB-lite"/>
    </source>
</evidence>
<protein>
    <recommendedName>
        <fullName evidence="4">Bifunctional inhibitor/plant lipid transfer protein/seed storage helical domain-containing protein</fullName>
    </recommendedName>
</protein>